<name>A0AAP0D9D4_9ASTR</name>
<organism evidence="5 6">
    <name type="scientific">Deinandra increscens subsp. villosa</name>
    <dbReference type="NCBI Taxonomy" id="3103831"/>
    <lineage>
        <taxon>Eukaryota</taxon>
        <taxon>Viridiplantae</taxon>
        <taxon>Streptophyta</taxon>
        <taxon>Embryophyta</taxon>
        <taxon>Tracheophyta</taxon>
        <taxon>Spermatophyta</taxon>
        <taxon>Magnoliopsida</taxon>
        <taxon>eudicotyledons</taxon>
        <taxon>Gunneridae</taxon>
        <taxon>Pentapetalae</taxon>
        <taxon>asterids</taxon>
        <taxon>campanulids</taxon>
        <taxon>Asterales</taxon>
        <taxon>Asteraceae</taxon>
        <taxon>Asteroideae</taxon>
        <taxon>Heliantheae alliance</taxon>
        <taxon>Madieae</taxon>
        <taxon>Madiinae</taxon>
        <taxon>Deinandra</taxon>
    </lineage>
</organism>
<dbReference type="Pfam" id="PF05911">
    <property type="entry name" value="FPP"/>
    <property type="match status" value="2"/>
</dbReference>
<dbReference type="Proteomes" id="UP001408789">
    <property type="component" value="Unassembled WGS sequence"/>
</dbReference>
<evidence type="ECO:0000313" key="6">
    <source>
        <dbReference type="Proteomes" id="UP001408789"/>
    </source>
</evidence>
<dbReference type="InterPro" id="IPR008587">
    <property type="entry name" value="FPP_plant"/>
</dbReference>
<accession>A0AAP0D9D4</accession>
<feature type="region of interest" description="Disordered" evidence="4">
    <location>
        <begin position="768"/>
        <end position="798"/>
    </location>
</feature>
<dbReference type="PANTHER" id="PTHR31580">
    <property type="entry name" value="FILAMENT-LIKE PLANT PROTEIN 4"/>
    <property type="match status" value="1"/>
</dbReference>
<protein>
    <recommendedName>
        <fullName evidence="7">Filament-like plant protein 7</fullName>
    </recommendedName>
</protein>
<evidence type="ECO:0000313" key="5">
    <source>
        <dbReference type="EMBL" id="KAK9067043.1"/>
    </source>
</evidence>
<evidence type="ECO:0008006" key="7">
    <source>
        <dbReference type="Google" id="ProtNLM"/>
    </source>
</evidence>
<comment type="caution">
    <text evidence="5">The sequence shown here is derived from an EMBL/GenBank/DDBJ whole genome shotgun (WGS) entry which is preliminary data.</text>
</comment>
<evidence type="ECO:0000256" key="1">
    <source>
        <dbReference type="ARBA" id="ARBA00005921"/>
    </source>
</evidence>
<feature type="coiled-coil region" evidence="3">
    <location>
        <begin position="591"/>
        <end position="660"/>
    </location>
</feature>
<proteinExistence type="inferred from homology"/>
<dbReference type="EMBL" id="JBCNJP010000015">
    <property type="protein sequence ID" value="KAK9067043.1"/>
    <property type="molecule type" value="Genomic_DNA"/>
</dbReference>
<evidence type="ECO:0000256" key="2">
    <source>
        <dbReference type="ARBA" id="ARBA00023054"/>
    </source>
</evidence>
<comment type="similarity">
    <text evidence="1">Belongs to the FPP family.</text>
</comment>
<dbReference type="PANTHER" id="PTHR31580:SF22">
    <property type="entry name" value="FILAMENT-LIKE PLANT PROTEIN 7"/>
    <property type="match status" value="1"/>
</dbReference>
<evidence type="ECO:0000256" key="4">
    <source>
        <dbReference type="SAM" id="MobiDB-lite"/>
    </source>
</evidence>
<evidence type="ECO:0000256" key="3">
    <source>
        <dbReference type="SAM" id="Coils"/>
    </source>
</evidence>
<dbReference type="AlphaFoldDB" id="A0AAP0D9D4"/>
<keyword evidence="6" id="KW-1185">Reference proteome</keyword>
<sequence length="895" mass="101862">MENKSWPWKKKSIEKTMMAADKAGRGNEDELQGISAYEAELEKNLNITNEKLSAALAEINAKDDMAKKQTNIAREAILGWEKAEAEVLALKQELEKTTQQMVGSEERLYGVDAALKECMQQLRFVREEQEKRIHDAVMKTSREYEKTRVVIEEKLSESNKRLFKLTSENTQLTKALLTRDKAIDELNAARCQLDSDLSAVMSKLESIQRDNASLSYEVRVLEKELEIRNEERDFNRRTADVAHKQHLESVKKIAKLETEAQRLRVLVRKRLPGPAALAKMKNEVEMLGRDPMETSRRKSTPLPITSRDSLFDQTSEKQINFLSEQMCALEDENRVLKEFINQKTNEQSKSLTPRSLITCHDFPISVSYSDMGSDEKASMAESSWAPSCKTVGASDIGLMDDFVEMEKLAIVSFEKPLTTSNLVLENHSDWVENISKTISEHSRITQRHAKDVMEDITIALAQKGDENSHKSTINEVFTSDMNRSIERLIGLIEGLRLCGKDDSSETPTGYTVRVLQWKTSELGAVLETFLQSCTNLLNGKAELENFAKELTLTLEWIVNHCFSIQDVSSMRHEMEKHFDWDESQNENEADKLQQKEETKNLKDDLERMELAKVDLEHKLASEICKSEVTIFKLEESEKMIESLKTEVEFLKQQKDIIEDQMKVELKSKEDLDEQLIEAIGDYNDACKIITADEEMESRNHDEPVLIASKCKFQFPINRSYIIYFPLQLRTYGTQTCMQEREIIAASEKLAECQETILTLGKQLKALASPKNPSVPERVISNPSYESPQPPAPPMPAKTNHQRVSLLDKMMADDASPGPRSPKAKEVTRTVTAPAVTDGNANNVKVMSPRRFLSVKGIEHQEDEEALVNFLSIVPSKKKKSGMLKKLLWRGKKSNK</sequence>
<feature type="coiled-coil region" evidence="3">
    <location>
        <begin position="38"/>
        <end position="107"/>
    </location>
</feature>
<reference evidence="5 6" key="1">
    <citation type="submission" date="2024-04" db="EMBL/GenBank/DDBJ databases">
        <title>The reference genome of an endangered Asteraceae, Deinandra increscens subsp. villosa, native to the Central Coast of California.</title>
        <authorList>
            <person name="Guilliams M."/>
            <person name="Hasenstab-Lehman K."/>
            <person name="Meyer R."/>
            <person name="Mcevoy S."/>
        </authorList>
    </citation>
    <scope>NUCLEOTIDE SEQUENCE [LARGE SCALE GENOMIC DNA]</scope>
    <source>
        <tissue evidence="5">Leaf</tissue>
    </source>
</reference>
<gene>
    <name evidence="5" type="ORF">SSX86_014367</name>
</gene>
<keyword evidence="2 3" id="KW-0175">Coiled coil</keyword>